<evidence type="ECO:0000256" key="11">
    <source>
        <dbReference type="ARBA" id="ARBA00023136"/>
    </source>
</evidence>
<evidence type="ECO:0000256" key="7">
    <source>
        <dbReference type="ARBA" id="ARBA00022692"/>
    </source>
</evidence>
<comment type="subcellular location">
    <subcellularLocation>
        <location evidence="3">Membrane</location>
    </subcellularLocation>
</comment>
<dbReference type="InterPro" id="IPR000172">
    <property type="entry name" value="GMC_OxRdtase_N"/>
</dbReference>
<dbReference type="InterPro" id="IPR036188">
    <property type="entry name" value="FAD/NAD-bd_sf"/>
</dbReference>
<keyword evidence="7" id="KW-0812">Transmembrane</keyword>
<dbReference type="Pfam" id="PF13450">
    <property type="entry name" value="NAD_binding_8"/>
    <property type="match status" value="1"/>
</dbReference>
<keyword evidence="11" id="KW-0472">Membrane</keyword>
<proteinExistence type="inferred from homology"/>
<dbReference type="PANTHER" id="PTHR46056:SF12">
    <property type="entry name" value="LONG-CHAIN-ALCOHOL OXIDASE"/>
    <property type="match status" value="1"/>
</dbReference>
<keyword evidence="10 12" id="KW-0560">Oxidoreductase</keyword>
<evidence type="ECO:0000256" key="10">
    <source>
        <dbReference type="ARBA" id="ARBA00023002"/>
    </source>
</evidence>
<comment type="similarity">
    <text evidence="4 12">Belongs to the GMC oxidoreductase family.</text>
</comment>
<evidence type="ECO:0000313" key="16">
    <source>
        <dbReference type="Proteomes" id="UP001610728"/>
    </source>
</evidence>
<keyword evidence="16" id="KW-1185">Reference proteome</keyword>
<keyword evidence="6" id="KW-0285">Flavoprotein</keyword>
<evidence type="ECO:0000256" key="6">
    <source>
        <dbReference type="ARBA" id="ARBA00022630"/>
    </source>
</evidence>
<keyword evidence="8" id="KW-0274">FAD</keyword>
<evidence type="ECO:0000256" key="2">
    <source>
        <dbReference type="ARBA" id="ARBA00003842"/>
    </source>
</evidence>
<protein>
    <recommendedName>
        <fullName evidence="5 12">Long-chain-alcohol oxidase</fullName>
        <ecNumber evidence="5 12">1.1.3.20</ecNumber>
    </recommendedName>
</protein>
<dbReference type="RefSeq" id="XP_070857541.1">
    <property type="nucleotide sequence ID" value="XM_071003692.1"/>
</dbReference>
<dbReference type="GeneID" id="98119587"/>
<feature type="domain" description="Glucose-methanol-choline oxidoreductase N-terminal" evidence="13">
    <location>
        <begin position="276"/>
        <end position="439"/>
    </location>
</feature>
<evidence type="ECO:0000256" key="9">
    <source>
        <dbReference type="ARBA" id="ARBA00022989"/>
    </source>
</evidence>
<dbReference type="SUPFAM" id="SSF51905">
    <property type="entry name" value="FAD/NAD(P)-binding domain"/>
    <property type="match status" value="1"/>
</dbReference>
<feature type="domain" description="Glucose-methanol-choline oxidoreductase C-terminal" evidence="14">
    <location>
        <begin position="552"/>
        <end position="720"/>
    </location>
</feature>
<dbReference type="InterPro" id="IPR012400">
    <property type="entry name" value="Long_Oxdase"/>
</dbReference>
<accession>A0ABR4MDK5</accession>
<dbReference type="Gene3D" id="3.50.50.60">
    <property type="entry name" value="FAD/NAD(P)-binding domain"/>
    <property type="match status" value="2"/>
</dbReference>
<evidence type="ECO:0000256" key="8">
    <source>
        <dbReference type="ARBA" id="ARBA00022827"/>
    </source>
</evidence>
<dbReference type="Pfam" id="PF00732">
    <property type="entry name" value="GMC_oxred_N"/>
    <property type="match status" value="1"/>
</dbReference>
<organism evidence="15 16">
    <name type="scientific">Ceratocystis lukuohia</name>
    <dbReference type="NCBI Taxonomy" id="2019550"/>
    <lineage>
        <taxon>Eukaryota</taxon>
        <taxon>Fungi</taxon>
        <taxon>Dikarya</taxon>
        <taxon>Ascomycota</taxon>
        <taxon>Pezizomycotina</taxon>
        <taxon>Sordariomycetes</taxon>
        <taxon>Hypocreomycetidae</taxon>
        <taxon>Microascales</taxon>
        <taxon>Ceratocystidaceae</taxon>
        <taxon>Ceratocystis</taxon>
    </lineage>
</organism>
<dbReference type="PANTHER" id="PTHR46056">
    <property type="entry name" value="LONG-CHAIN-ALCOHOL OXIDASE"/>
    <property type="match status" value="1"/>
</dbReference>
<reference evidence="15 16" key="1">
    <citation type="submission" date="2020-05" db="EMBL/GenBank/DDBJ databases">
        <title>Ceratocystis lukuohia genome.</title>
        <authorList>
            <person name="Harrington T.C."/>
            <person name="Kim K."/>
            <person name="Mayers C.G."/>
        </authorList>
    </citation>
    <scope>NUCLEOTIDE SEQUENCE [LARGE SCALE GENOMIC DNA]</scope>
    <source>
        <strain evidence="15 16">C4212</strain>
    </source>
</reference>
<keyword evidence="9" id="KW-1133">Transmembrane helix</keyword>
<comment type="catalytic activity">
    <reaction evidence="1 12">
        <text>a long-chain primary fatty alcohol + O2 = a long-chain fatty aldehyde + H2O2</text>
        <dbReference type="Rhea" id="RHEA:22756"/>
        <dbReference type="ChEBI" id="CHEBI:15379"/>
        <dbReference type="ChEBI" id="CHEBI:16240"/>
        <dbReference type="ChEBI" id="CHEBI:17176"/>
        <dbReference type="ChEBI" id="CHEBI:77396"/>
        <dbReference type="EC" id="1.1.3.20"/>
    </reaction>
</comment>
<dbReference type="Pfam" id="PF05199">
    <property type="entry name" value="GMC_oxred_C"/>
    <property type="match status" value="1"/>
</dbReference>
<comment type="function">
    <text evidence="2">Long-chain fatty alcohol oxidase involved in the omega-oxidation pathway of lipid degradation.</text>
</comment>
<sequence length="739" mass="80625">MANLVPSPSDLPDPSPAVDSTLHSTIDTATLDVICALVDTVLPGIRVSTSEAETDGHANQDIETRESLVISRAEFDALYADARKNRSQFPSKAEFAEFLAEKPADNGDVVNSVCRTIEGSGPKQAKEMFFIAWLLSFIFTGSFTPFQRQSLASRQRVFKSWNASYFSMKRQLSKAFLMLAQRPYLQYSTLYAKTIGFTPVPPHYVKTTSYPFEFVQFDSSHPDVLHTDIVIVGSGPGGGVCAKVLSEAGYDVTVVDKGFYYPSQNFPMSQAQGEHHLFENQGAVMSTSSKVTCIAGSCWGGGGTINWSVSLRTQDYVRREWAEGDKLPFYSSKDYDACMDTVWEAIGATTDYDKGPRGPILLEGAHKLGYKAEYLALNTGHDKTHYCGRCHLGCGSNSKQGPMTVWLPQAAKNGARFVEGFQVDRVLFGDDGKTAVGVEGVWKLRNRSAGDNAYTRNPIIGTNLHIHPVGLVIGRFDKEIIPWEGPIMSSIMTSLENQDGSGHGIKVEPSCSLPFTAFIGLPWYPGTAHRMNLAKLPTLAPYVVFARERDPGSVTVDPLTGRPQFNYTPSPYDAHHVLKGILATARIVYTQGAREIIVGIPNLPPFIRDDAERGVRSGPVYNGEETSLLGSNAPKTAAERADAAFEAWLNRVESVGNNGEGTPWFTAHQMGTCRMSGIESKGVVDPTGRVYGYNSMYVADASVLPSASGVNPMVSIMATALHISKGMVQRLQAEDDRTR</sequence>
<evidence type="ECO:0000256" key="3">
    <source>
        <dbReference type="ARBA" id="ARBA00004370"/>
    </source>
</evidence>
<evidence type="ECO:0000259" key="13">
    <source>
        <dbReference type="Pfam" id="PF00732"/>
    </source>
</evidence>
<evidence type="ECO:0000256" key="1">
    <source>
        <dbReference type="ARBA" id="ARBA00000920"/>
    </source>
</evidence>
<gene>
    <name evidence="15" type="ORF">HOO65_060191</name>
</gene>
<evidence type="ECO:0000256" key="12">
    <source>
        <dbReference type="PIRNR" id="PIRNR028937"/>
    </source>
</evidence>
<dbReference type="Proteomes" id="UP001610728">
    <property type="component" value="Unassembled WGS sequence"/>
</dbReference>
<name>A0ABR4MDK5_9PEZI</name>
<comment type="caution">
    <text evidence="15">The sequence shown here is derived from an EMBL/GenBank/DDBJ whole genome shotgun (WGS) entry which is preliminary data.</text>
</comment>
<dbReference type="InterPro" id="IPR007867">
    <property type="entry name" value="GMC_OxRtase_C"/>
</dbReference>
<evidence type="ECO:0000259" key="14">
    <source>
        <dbReference type="Pfam" id="PF05199"/>
    </source>
</evidence>
<evidence type="ECO:0000256" key="5">
    <source>
        <dbReference type="ARBA" id="ARBA00013125"/>
    </source>
</evidence>
<dbReference type="PIRSF" id="PIRSF028937">
    <property type="entry name" value="Lg_Ch_AO"/>
    <property type="match status" value="1"/>
</dbReference>
<dbReference type="EC" id="1.1.3.20" evidence="5 12"/>
<evidence type="ECO:0000313" key="15">
    <source>
        <dbReference type="EMBL" id="KAL2886361.1"/>
    </source>
</evidence>
<dbReference type="EMBL" id="JABSNW010000006">
    <property type="protein sequence ID" value="KAL2886361.1"/>
    <property type="molecule type" value="Genomic_DNA"/>
</dbReference>
<evidence type="ECO:0000256" key="4">
    <source>
        <dbReference type="ARBA" id="ARBA00010790"/>
    </source>
</evidence>